<proteinExistence type="inferred from homology"/>
<evidence type="ECO:0000256" key="7">
    <source>
        <dbReference type="SAM" id="MobiDB-lite"/>
    </source>
</evidence>
<evidence type="ECO:0000256" key="2">
    <source>
        <dbReference type="ARBA" id="ARBA00022475"/>
    </source>
</evidence>
<dbReference type="InterPro" id="IPR050250">
    <property type="entry name" value="Macrolide_Exporter_MacB"/>
</dbReference>
<feature type="transmembrane region" description="Helical" evidence="8">
    <location>
        <begin position="355"/>
        <end position="377"/>
    </location>
</feature>
<evidence type="ECO:0000259" key="9">
    <source>
        <dbReference type="Pfam" id="PF02687"/>
    </source>
</evidence>
<evidence type="ECO:0000259" key="10">
    <source>
        <dbReference type="Pfam" id="PF12704"/>
    </source>
</evidence>
<gene>
    <name evidence="11" type="ORF">HMPREF9156_00724</name>
</gene>
<evidence type="ECO:0000313" key="12">
    <source>
        <dbReference type="Proteomes" id="UP000006415"/>
    </source>
</evidence>
<keyword evidence="3 8" id="KW-0812">Transmembrane</keyword>
<dbReference type="Proteomes" id="UP000006415">
    <property type="component" value="Unassembled WGS sequence"/>
</dbReference>
<dbReference type="OrthoDB" id="9770036at2"/>
<feature type="region of interest" description="Disordered" evidence="7">
    <location>
        <begin position="188"/>
        <end position="207"/>
    </location>
</feature>
<dbReference type="HOGENOM" id="CLU_000604_8_4_11"/>
<evidence type="ECO:0000256" key="8">
    <source>
        <dbReference type="SAM" id="Phobius"/>
    </source>
</evidence>
<evidence type="ECO:0000313" key="11">
    <source>
        <dbReference type="EMBL" id="EJD64849.1"/>
    </source>
</evidence>
<organism evidence="11 12">
    <name type="scientific">Scardovia wiggsiae F0424</name>
    <dbReference type="NCBI Taxonomy" id="857290"/>
    <lineage>
        <taxon>Bacteria</taxon>
        <taxon>Bacillati</taxon>
        <taxon>Actinomycetota</taxon>
        <taxon>Actinomycetes</taxon>
        <taxon>Bifidobacteriales</taxon>
        <taxon>Bifidobacteriaceae</taxon>
        <taxon>Scardovia</taxon>
    </lineage>
</organism>
<dbReference type="PANTHER" id="PTHR30572:SF4">
    <property type="entry name" value="ABC TRANSPORTER PERMEASE YTRF"/>
    <property type="match status" value="1"/>
</dbReference>
<feature type="transmembrane region" description="Helical" evidence="8">
    <location>
        <begin position="44"/>
        <end position="68"/>
    </location>
</feature>
<feature type="transmembrane region" description="Helical" evidence="8">
    <location>
        <begin position="302"/>
        <end position="326"/>
    </location>
</feature>
<keyword evidence="5 8" id="KW-0472">Membrane</keyword>
<sequence>MADKDSGRSHGRGHKPGGRQYSDSNIRMFWIMLAGAVFRRRSRAAMAVIASLVGSATLFCLISVCVIVPRQMAEEMQSYGANLIVKSNGTGKTADGIQQAMIDHTTDMVTAYGQQASWAAYRYENVRIHSAPYQVAGIDPVRTRRINTFWSLQGSMPQGKNQILIGSDVARALSVSVGNTIKIGYRASDSRGGAASSDKAQPGRDSVSDILDTGGKPFSICGIVDTGGAEDSMIYMTNPALESLTGRKRGADVIEYASAAQGQDLDRLVRNINDMTSMNVTAQKVAKISAANASIITMLTTLFWIISLVILALTIVGVSTTMASIVSQRRSEIGLRKALGATSAGISAEFQAESAIYGFVGGILGIGVGYGVSAALTDTVFQRSASFSWALALLCLAVSVAAAIAASWIPIRTAVKIDPAVVLSDE</sequence>
<evidence type="ECO:0000256" key="3">
    <source>
        <dbReference type="ARBA" id="ARBA00022692"/>
    </source>
</evidence>
<feature type="domain" description="ABC3 transporter permease C-terminal" evidence="9">
    <location>
        <begin position="304"/>
        <end position="419"/>
    </location>
</feature>
<dbReference type="Pfam" id="PF02687">
    <property type="entry name" value="FtsX"/>
    <property type="match status" value="1"/>
</dbReference>
<evidence type="ECO:0000256" key="6">
    <source>
        <dbReference type="ARBA" id="ARBA00038076"/>
    </source>
</evidence>
<comment type="similarity">
    <text evidence="6">Belongs to the ABC-4 integral membrane protein family.</text>
</comment>
<name>J0WZ30_9BIFI</name>
<dbReference type="PANTHER" id="PTHR30572">
    <property type="entry name" value="MEMBRANE COMPONENT OF TRANSPORTER-RELATED"/>
    <property type="match status" value="1"/>
</dbReference>
<reference evidence="11 12" key="1">
    <citation type="submission" date="2012-01" db="EMBL/GenBank/DDBJ databases">
        <title>The Genome Sequence of Scardovia wiggsiae F0424.</title>
        <authorList>
            <consortium name="The Broad Institute Genome Sequencing Platform"/>
            <person name="Earl A."/>
            <person name="Ward D."/>
            <person name="Feldgarden M."/>
            <person name="Gevers D."/>
            <person name="Izard J."/>
            <person name="Ganesan A."/>
            <person name="Baranova O.V."/>
            <person name="Blanton J.M."/>
            <person name="Tanner A.C."/>
            <person name="Mathney J."/>
            <person name="Dewhirst F.E."/>
            <person name="Young S.K."/>
            <person name="Zeng Q."/>
            <person name="Gargeya S."/>
            <person name="Fitzgerald M."/>
            <person name="Haas B."/>
            <person name="Abouelleil A."/>
            <person name="Alvarado L."/>
            <person name="Arachchi H.M."/>
            <person name="Berlin A."/>
            <person name="Chapman S.B."/>
            <person name="Gearin G."/>
            <person name="Goldberg J."/>
            <person name="Griggs A."/>
            <person name="Gujja S."/>
            <person name="Hansen M."/>
            <person name="Heiman D."/>
            <person name="Howarth C."/>
            <person name="Larimer J."/>
            <person name="Lui A."/>
            <person name="MacDonald P.J.P."/>
            <person name="McCowen C."/>
            <person name="Montmayeur A."/>
            <person name="Murphy C."/>
            <person name="Neiman D."/>
            <person name="Pearson M."/>
            <person name="Priest M."/>
            <person name="Roberts A."/>
            <person name="Saif S."/>
            <person name="Shea T."/>
            <person name="Sisk P."/>
            <person name="Stolte C."/>
            <person name="Sykes S."/>
            <person name="Wortman J."/>
            <person name="Nusbaum C."/>
            <person name="Birren B."/>
        </authorList>
    </citation>
    <scope>NUCLEOTIDE SEQUENCE [LARGE SCALE GENOMIC DNA]</scope>
    <source>
        <strain evidence="11 12">F0424</strain>
    </source>
</reference>
<comment type="caution">
    <text evidence="11">The sequence shown here is derived from an EMBL/GenBank/DDBJ whole genome shotgun (WGS) entry which is preliminary data.</text>
</comment>
<dbReference type="AlphaFoldDB" id="J0WZ30"/>
<dbReference type="Pfam" id="PF12704">
    <property type="entry name" value="MacB_PCD"/>
    <property type="match status" value="1"/>
</dbReference>
<protein>
    <submittedName>
        <fullName evidence="11">Uncharacterized protein</fullName>
    </submittedName>
</protein>
<dbReference type="EMBL" id="AGZS01000003">
    <property type="protein sequence ID" value="EJD64849.1"/>
    <property type="molecule type" value="Genomic_DNA"/>
</dbReference>
<comment type="subcellular location">
    <subcellularLocation>
        <location evidence="1">Cell membrane</location>
        <topology evidence="1">Multi-pass membrane protein</topology>
    </subcellularLocation>
</comment>
<dbReference type="GO" id="GO:0022857">
    <property type="term" value="F:transmembrane transporter activity"/>
    <property type="evidence" value="ECO:0007669"/>
    <property type="project" value="TreeGrafter"/>
</dbReference>
<dbReference type="GO" id="GO:0005886">
    <property type="term" value="C:plasma membrane"/>
    <property type="evidence" value="ECO:0007669"/>
    <property type="project" value="UniProtKB-SubCell"/>
</dbReference>
<keyword evidence="2" id="KW-1003">Cell membrane</keyword>
<dbReference type="eggNOG" id="COG0577">
    <property type="taxonomic scope" value="Bacteria"/>
</dbReference>
<evidence type="ECO:0000256" key="4">
    <source>
        <dbReference type="ARBA" id="ARBA00022989"/>
    </source>
</evidence>
<accession>J0WZ30</accession>
<evidence type="ECO:0000256" key="5">
    <source>
        <dbReference type="ARBA" id="ARBA00023136"/>
    </source>
</evidence>
<evidence type="ECO:0000256" key="1">
    <source>
        <dbReference type="ARBA" id="ARBA00004651"/>
    </source>
</evidence>
<feature type="compositionally biased region" description="Low complexity" evidence="7">
    <location>
        <begin position="188"/>
        <end position="200"/>
    </location>
</feature>
<keyword evidence="4 8" id="KW-1133">Transmembrane helix</keyword>
<dbReference type="InterPro" id="IPR025857">
    <property type="entry name" value="MacB_PCD"/>
</dbReference>
<feature type="transmembrane region" description="Helical" evidence="8">
    <location>
        <begin position="389"/>
        <end position="409"/>
    </location>
</feature>
<feature type="region of interest" description="Disordered" evidence="7">
    <location>
        <begin position="1"/>
        <end position="20"/>
    </location>
</feature>
<dbReference type="InterPro" id="IPR003838">
    <property type="entry name" value="ABC3_permease_C"/>
</dbReference>
<dbReference type="STRING" id="857290.HMPREF9156_00724"/>
<feature type="domain" description="MacB-like periplasmic core" evidence="10">
    <location>
        <begin position="45"/>
        <end position="295"/>
    </location>
</feature>
<keyword evidence="12" id="KW-1185">Reference proteome</keyword>